<dbReference type="EMBL" id="LBXN01000031">
    <property type="protein sequence ID" value="KKR32815.1"/>
    <property type="molecule type" value="Genomic_DNA"/>
</dbReference>
<sequence>MGKNKPRVSIGMPVYNGDKFLEESLDSILVQTFKDFELIISDNASTDQTEAICRAYAAKDNRICYYRNEKNLGAAWNFNQVFELSRGEYFKWAAHDDICAPEFLSRCIEALDQDPSVVLSYPKVMMINEYGKFIKPLNYNMHGDSLKPHERFLYNIWIDHWCMHVFGVMRASILKKTPLIANYVGSDRVLLAYLSLLGRFYEVPQYLFFNREHPLRSVRKIHSLYDRIEWFDPKKSGKYVFPYWRFFIEYFFSIFRAPLNWHDRILCSLQIVRWLKRYWRAMIDDLLFFAKKVLPFRSY</sequence>
<dbReference type="PANTHER" id="PTHR22916">
    <property type="entry name" value="GLYCOSYLTRANSFERASE"/>
    <property type="match status" value="1"/>
</dbReference>
<accession>A0A0G0SDN6</accession>
<dbReference type="PANTHER" id="PTHR22916:SF56">
    <property type="entry name" value="GLYCOSYL TRANSFERASE"/>
    <property type="match status" value="1"/>
</dbReference>
<dbReference type="Proteomes" id="UP000034539">
    <property type="component" value="Unassembled WGS sequence"/>
</dbReference>
<dbReference type="SUPFAM" id="SSF53448">
    <property type="entry name" value="Nucleotide-diphospho-sugar transferases"/>
    <property type="match status" value="1"/>
</dbReference>
<evidence type="ECO:0000313" key="2">
    <source>
        <dbReference type="EMBL" id="KKR32815.1"/>
    </source>
</evidence>
<feature type="domain" description="Glycosyltransferase 2-like" evidence="1">
    <location>
        <begin position="9"/>
        <end position="128"/>
    </location>
</feature>
<comment type="caution">
    <text evidence="2">The sequence shown here is derived from an EMBL/GenBank/DDBJ whole genome shotgun (WGS) entry which is preliminary data.</text>
</comment>
<dbReference type="GO" id="GO:0016740">
    <property type="term" value="F:transferase activity"/>
    <property type="evidence" value="ECO:0007669"/>
    <property type="project" value="UniProtKB-KW"/>
</dbReference>
<evidence type="ECO:0000313" key="3">
    <source>
        <dbReference type="Proteomes" id="UP000034539"/>
    </source>
</evidence>
<dbReference type="AlphaFoldDB" id="A0A0G0SDN6"/>
<dbReference type="InterPro" id="IPR029044">
    <property type="entry name" value="Nucleotide-diphossugar_trans"/>
</dbReference>
<name>A0A0G0SDN6_9BACT</name>
<dbReference type="InterPro" id="IPR001173">
    <property type="entry name" value="Glyco_trans_2-like"/>
</dbReference>
<dbReference type="Pfam" id="PF00535">
    <property type="entry name" value="Glycos_transf_2"/>
    <property type="match status" value="1"/>
</dbReference>
<gene>
    <name evidence="2" type="ORF">UT63_C0031G0001</name>
</gene>
<dbReference type="Gene3D" id="3.90.550.10">
    <property type="entry name" value="Spore Coat Polysaccharide Biosynthesis Protein SpsA, Chain A"/>
    <property type="match status" value="1"/>
</dbReference>
<proteinExistence type="predicted"/>
<protein>
    <submittedName>
        <fullName evidence="2">Glycosyltransferase</fullName>
    </submittedName>
</protein>
<organism evidence="2 3">
    <name type="scientific">Candidatus Gottesmanbacteria bacterium GW2011_GWC2_39_8</name>
    <dbReference type="NCBI Taxonomy" id="1618450"/>
    <lineage>
        <taxon>Bacteria</taxon>
        <taxon>Candidatus Gottesmaniibacteriota</taxon>
    </lineage>
</organism>
<evidence type="ECO:0000259" key="1">
    <source>
        <dbReference type="Pfam" id="PF00535"/>
    </source>
</evidence>
<dbReference type="CDD" id="cd00761">
    <property type="entry name" value="Glyco_tranf_GTA_type"/>
    <property type="match status" value="1"/>
</dbReference>
<keyword evidence="2" id="KW-0808">Transferase</keyword>
<reference evidence="2 3" key="1">
    <citation type="journal article" date="2015" name="Nature">
        <title>rRNA introns, odd ribosomes, and small enigmatic genomes across a large radiation of phyla.</title>
        <authorList>
            <person name="Brown C.T."/>
            <person name="Hug L.A."/>
            <person name="Thomas B.C."/>
            <person name="Sharon I."/>
            <person name="Castelle C.J."/>
            <person name="Singh A."/>
            <person name="Wilkins M.J."/>
            <person name="Williams K.H."/>
            <person name="Banfield J.F."/>
        </authorList>
    </citation>
    <scope>NUCLEOTIDE SEQUENCE [LARGE SCALE GENOMIC DNA]</scope>
</reference>